<feature type="compositionally biased region" description="Polar residues" evidence="1">
    <location>
        <begin position="58"/>
        <end position="67"/>
    </location>
</feature>
<evidence type="ECO:0000313" key="3">
    <source>
        <dbReference type="WBParaSite" id="TMUE_3000014526.1"/>
    </source>
</evidence>
<organism evidence="2 3">
    <name type="scientific">Trichuris muris</name>
    <name type="common">Mouse whipworm</name>
    <dbReference type="NCBI Taxonomy" id="70415"/>
    <lineage>
        <taxon>Eukaryota</taxon>
        <taxon>Metazoa</taxon>
        <taxon>Ecdysozoa</taxon>
        <taxon>Nematoda</taxon>
        <taxon>Enoplea</taxon>
        <taxon>Dorylaimia</taxon>
        <taxon>Trichinellida</taxon>
        <taxon>Trichuridae</taxon>
        <taxon>Trichuris</taxon>
    </lineage>
</organism>
<sequence>MVRRPWRALRVESSRSVREISPVVHKWRNCPPDCRSRQPSTYDDGSNGEGASLPTPPIQSRATNQRPPSLASVAPNSDELRGESSSETIQPQ</sequence>
<evidence type="ECO:0000256" key="1">
    <source>
        <dbReference type="SAM" id="MobiDB-lite"/>
    </source>
</evidence>
<evidence type="ECO:0000313" key="2">
    <source>
        <dbReference type="Proteomes" id="UP000046395"/>
    </source>
</evidence>
<protein>
    <submittedName>
        <fullName evidence="3">Uncharacterized protein</fullName>
    </submittedName>
</protein>
<feature type="region of interest" description="Disordered" evidence="1">
    <location>
        <begin position="27"/>
        <end position="92"/>
    </location>
</feature>
<dbReference type="Proteomes" id="UP000046395">
    <property type="component" value="Unassembled WGS sequence"/>
</dbReference>
<accession>A0A5S6R4K8</accession>
<keyword evidence="2" id="KW-1185">Reference proteome</keyword>
<dbReference type="AlphaFoldDB" id="A0A5S6R4K8"/>
<dbReference type="WBParaSite" id="TMUE_3000014526.1">
    <property type="protein sequence ID" value="TMUE_3000014526.1"/>
    <property type="gene ID" value="WBGene00302229"/>
</dbReference>
<name>A0A5S6R4K8_TRIMR</name>
<reference evidence="3" key="1">
    <citation type="submission" date="2019-12" db="UniProtKB">
        <authorList>
            <consortium name="WormBaseParasite"/>
        </authorList>
    </citation>
    <scope>IDENTIFICATION</scope>
</reference>
<proteinExistence type="predicted"/>